<dbReference type="AlphaFoldDB" id="G4QKQ8"/>
<dbReference type="OrthoDB" id="5296088at2"/>
<dbReference type="HOGENOM" id="CLU_1466229_0_0_6"/>
<dbReference type="InterPro" id="IPR041215">
    <property type="entry name" value="FlgO_dom"/>
</dbReference>
<name>G4QKQ8_GLANF</name>
<evidence type="ECO:0000259" key="1">
    <source>
        <dbReference type="Pfam" id="PF17680"/>
    </source>
</evidence>
<evidence type="ECO:0000313" key="3">
    <source>
        <dbReference type="Proteomes" id="UP000009282"/>
    </source>
</evidence>
<gene>
    <name evidence="2" type="ordered locus">GNIT_2260</name>
</gene>
<protein>
    <recommendedName>
        <fullName evidence="1">FlgO domain-containing protein</fullName>
    </recommendedName>
</protein>
<dbReference type="RefSeq" id="WP_014109234.1">
    <property type="nucleotide sequence ID" value="NC_016041.1"/>
</dbReference>
<reference evidence="2 3" key="1">
    <citation type="journal article" date="2011" name="J. Bacteriol.">
        <title>Complete genome sequence of seawater bacterium Glaciecola nitratireducens FR1064T.</title>
        <authorList>
            <person name="Bian F."/>
            <person name="Qin Q.L."/>
            <person name="Xie B.B."/>
            <person name="Shu Y.L."/>
            <person name="Zhang X.Y."/>
            <person name="Yu Y."/>
            <person name="Chen B."/>
            <person name="Chen X.L."/>
            <person name="Zhou B.C."/>
            <person name="Zhang Y.Z."/>
        </authorList>
    </citation>
    <scope>NUCLEOTIDE SEQUENCE [LARGE SCALE GENOMIC DNA]</scope>
    <source>
        <strain evidence="3">JCM 12485 / KCTC 12276 / FR1064</strain>
    </source>
</reference>
<keyword evidence="3" id="KW-1185">Reference proteome</keyword>
<dbReference type="Pfam" id="PF17680">
    <property type="entry name" value="FlgO"/>
    <property type="match status" value="1"/>
</dbReference>
<dbReference type="KEGG" id="gni:GNIT_2260"/>
<evidence type="ECO:0000313" key="2">
    <source>
        <dbReference type="EMBL" id="AEP30361.1"/>
    </source>
</evidence>
<dbReference type="EMBL" id="CP003060">
    <property type="protein sequence ID" value="AEP30361.1"/>
    <property type="molecule type" value="Genomic_DNA"/>
</dbReference>
<sequence length="184" mass="20466">MFEADQSRRLCADDNGNFNTCQELPQNVINQTENPSATPSIHFVQLNEYTQQLARELKADLPIQGLNSAILVRPFEYGGQTNKQSSALSEQLAEYLAGDLRDLGIITSDISLNNNLYRTEAGEIEYSDEQHASLEEFGTGYVMVGKMMKNQHGIILSVKVVELKNGRLVASGNKFLPNMILKNV</sequence>
<organism evidence="2 3">
    <name type="scientific">Glaciecola nitratireducens (strain JCM 12485 / KCTC 12276 / FR1064)</name>
    <dbReference type="NCBI Taxonomy" id="1085623"/>
    <lineage>
        <taxon>Bacteria</taxon>
        <taxon>Pseudomonadati</taxon>
        <taxon>Pseudomonadota</taxon>
        <taxon>Gammaproteobacteria</taxon>
        <taxon>Alteromonadales</taxon>
        <taxon>Alteromonadaceae</taxon>
        <taxon>Brumicola</taxon>
    </lineage>
</organism>
<proteinExistence type="predicted"/>
<feature type="domain" description="FlgO" evidence="1">
    <location>
        <begin position="51"/>
        <end position="178"/>
    </location>
</feature>
<accession>G4QKQ8</accession>
<dbReference type="Proteomes" id="UP000009282">
    <property type="component" value="Chromosome"/>
</dbReference>